<dbReference type="KEGG" id="epa:110244411"/>
<proteinExistence type="predicted"/>
<evidence type="ECO:0000259" key="4">
    <source>
        <dbReference type="PROSITE" id="PS50002"/>
    </source>
</evidence>
<dbReference type="RefSeq" id="XP_028516449.1">
    <property type="nucleotide sequence ID" value="XM_028660648.1"/>
</dbReference>
<reference evidence="7" key="1">
    <citation type="submission" date="2022-11" db="UniProtKB">
        <authorList>
            <consortium name="EnsemblMetazoa"/>
        </authorList>
    </citation>
    <scope>IDENTIFICATION</scope>
</reference>
<dbReference type="Pfam" id="PF00018">
    <property type="entry name" value="SH3_1"/>
    <property type="match status" value="1"/>
</dbReference>
<evidence type="ECO:0000259" key="5">
    <source>
        <dbReference type="PROSITE" id="PS50003"/>
    </source>
</evidence>
<feature type="domain" description="DH" evidence="6">
    <location>
        <begin position="228"/>
        <end position="407"/>
    </location>
</feature>
<evidence type="ECO:0000313" key="8">
    <source>
        <dbReference type="Proteomes" id="UP000887567"/>
    </source>
</evidence>
<evidence type="ECO:0000256" key="2">
    <source>
        <dbReference type="PROSITE-ProRule" id="PRU00192"/>
    </source>
</evidence>
<feature type="compositionally biased region" description="Polar residues" evidence="3">
    <location>
        <begin position="189"/>
        <end position="204"/>
    </location>
</feature>
<dbReference type="Gene3D" id="2.30.30.40">
    <property type="entry name" value="SH3 Domains"/>
    <property type="match status" value="2"/>
</dbReference>
<dbReference type="SMART" id="SM00233">
    <property type="entry name" value="PH"/>
    <property type="match status" value="1"/>
</dbReference>
<feature type="domain" description="PH" evidence="5">
    <location>
        <begin position="523"/>
        <end position="636"/>
    </location>
</feature>
<feature type="compositionally biased region" description="Basic and acidic residues" evidence="3">
    <location>
        <begin position="175"/>
        <end position="185"/>
    </location>
</feature>
<dbReference type="InterPro" id="IPR001452">
    <property type="entry name" value="SH3_domain"/>
</dbReference>
<dbReference type="Pfam" id="PF22286">
    <property type="entry name" value="RHG20_PH"/>
    <property type="match status" value="1"/>
</dbReference>
<dbReference type="Pfam" id="PF00621">
    <property type="entry name" value="RhoGEF"/>
    <property type="match status" value="1"/>
</dbReference>
<dbReference type="SUPFAM" id="SSF48065">
    <property type="entry name" value="DBL homology domain (DH-domain)"/>
    <property type="match status" value="1"/>
</dbReference>
<protein>
    <submittedName>
        <fullName evidence="7">Uncharacterized protein</fullName>
    </submittedName>
</protein>
<accession>A0A913YMU1</accession>
<feature type="domain" description="SH3" evidence="4">
    <location>
        <begin position="13"/>
        <end position="74"/>
    </location>
</feature>
<dbReference type="Proteomes" id="UP000887567">
    <property type="component" value="Unplaced"/>
</dbReference>
<dbReference type="SUPFAM" id="SSF50729">
    <property type="entry name" value="PH domain-like"/>
    <property type="match status" value="1"/>
</dbReference>
<evidence type="ECO:0000313" key="7">
    <source>
        <dbReference type="EnsemblMetazoa" id="XP_028516449.1"/>
    </source>
</evidence>
<dbReference type="GO" id="GO:0005737">
    <property type="term" value="C:cytoplasm"/>
    <property type="evidence" value="ECO:0007669"/>
    <property type="project" value="TreeGrafter"/>
</dbReference>
<evidence type="ECO:0000256" key="3">
    <source>
        <dbReference type="SAM" id="MobiDB-lite"/>
    </source>
</evidence>
<dbReference type="OrthoDB" id="245697at2759"/>
<dbReference type="PANTHER" id="PTHR12673">
    <property type="entry name" value="FACIOGENITAL DYSPLASIA PROTEIN"/>
    <property type="match status" value="1"/>
</dbReference>
<dbReference type="Gene3D" id="1.20.900.10">
    <property type="entry name" value="Dbl homology (DH) domain"/>
    <property type="match status" value="1"/>
</dbReference>
<dbReference type="InterPro" id="IPR051092">
    <property type="entry name" value="FYVE_RhoGEF_PH"/>
</dbReference>
<sequence>MDEQSVISPSGLRSPARYIVIHDFQASKTDEIDLSKGDVVLVVKKYKDGWFRGVRCRGYQVGCFPGNFVAIEASPLIPERPTFPFDEEAPPPLPPKTIIQLEIQLPTFPFDEEAPPPLPPKTIKTGVLVDIETSTNQNDGLCKLEYPADEPPALPKKQRELRTLEMDIHQNANESDNKRSSKELDNGDDNSIQNGHRNSSISTSSFMGLKMLQDSALSKYSEDSYERKRTRAAEELLTSEMSYFSGINILISNYLRPIKDLCLIPKDDIHRIFSNIETLASISKEMVSKLQQRLAKWDPEKTEIGDALLEVFAYLKMFEPYFNTRKKGNEVKSKLEKSNDKFRTIVSKVINGQTMDSLLLMPIQRIPRYEMLLKELVKRTKEDHPDYGNLKEALLKSQKAAAELNEHLRRIENETKIIEIMKSFPNDELNLIHVANQICLARTFGSGRLKKQEKEQMYSINKKIKRMSLPLASAIEVPPQTPLTRSNTASPVPGRRQHFESDSDSDSEPDPGSVLGDKFITSTYIYEGPVERVTRKATGSSEGGMVHETVERYLFLFNDVILVSVASDNVLTGKRTHKLKNALPLSQSWVMQSHVYYSNPPENMFLLGTPSQIYKFLAPSVREKQMWEQKLKDCIVVAKESLLHCFKGIPLPDQQFTAVTVEAKIDYNKTVDVELNLREKEEVLVIGFKDGSVWQPGLYNSNMYDFTLEWWPGIQKGKFGWFPAQCVTGPDTINLSVTEEEVCKHLYYGTCKVESEFTIADVFRQYTLHKSFCKAKIDIDNLDLWEESTDGSVHRLLPREETLGQVIGTWGQYRDNMKLVIREKGETRAGSKSAILDM</sequence>
<dbReference type="InterPro" id="IPR047887">
    <property type="entry name" value="ARHGAP20_PH"/>
</dbReference>
<dbReference type="AlphaFoldDB" id="A0A913YMU1"/>
<feature type="region of interest" description="Disordered" evidence="3">
    <location>
        <begin position="475"/>
        <end position="516"/>
    </location>
</feature>
<dbReference type="SMART" id="SM00325">
    <property type="entry name" value="RhoGEF"/>
    <property type="match status" value="1"/>
</dbReference>
<dbReference type="PROSITE" id="PS50002">
    <property type="entry name" value="SH3"/>
    <property type="match status" value="1"/>
</dbReference>
<dbReference type="GeneID" id="110244411"/>
<dbReference type="InterPro" id="IPR036028">
    <property type="entry name" value="SH3-like_dom_sf"/>
</dbReference>
<dbReference type="InterPro" id="IPR035899">
    <property type="entry name" value="DBL_dom_sf"/>
</dbReference>
<name>A0A913YMU1_EXADI</name>
<dbReference type="CDD" id="cd00160">
    <property type="entry name" value="RhoGEF"/>
    <property type="match status" value="1"/>
</dbReference>
<dbReference type="InterPro" id="IPR000219">
    <property type="entry name" value="DH_dom"/>
</dbReference>
<keyword evidence="8" id="KW-1185">Reference proteome</keyword>
<dbReference type="OMA" id="EGGMVHE"/>
<dbReference type="SUPFAM" id="SSF50044">
    <property type="entry name" value="SH3-domain"/>
    <property type="match status" value="2"/>
</dbReference>
<feature type="region of interest" description="Disordered" evidence="3">
    <location>
        <begin position="168"/>
        <end position="204"/>
    </location>
</feature>
<evidence type="ECO:0000259" key="6">
    <source>
        <dbReference type="PROSITE" id="PS50010"/>
    </source>
</evidence>
<dbReference type="PROSITE" id="PS50003">
    <property type="entry name" value="PH_DOMAIN"/>
    <property type="match status" value="1"/>
</dbReference>
<dbReference type="SMART" id="SM00326">
    <property type="entry name" value="SH3"/>
    <property type="match status" value="2"/>
</dbReference>
<organism evidence="7 8">
    <name type="scientific">Exaiptasia diaphana</name>
    <name type="common">Tropical sea anemone</name>
    <name type="synonym">Aiptasia pulchella</name>
    <dbReference type="NCBI Taxonomy" id="2652724"/>
    <lineage>
        <taxon>Eukaryota</taxon>
        <taxon>Metazoa</taxon>
        <taxon>Cnidaria</taxon>
        <taxon>Anthozoa</taxon>
        <taxon>Hexacorallia</taxon>
        <taxon>Actiniaria</taxon>
        <taxon>Aiptasiidae</taxon>
        <taxon>Exaiptasia</taxon>
    </lineage>
</organism>
<dbReference type="PROSITE" id="PS50010">
    <property type="entry name" value="DH_2"/>
    <property type="match status" value="1"/>
</dbReference>
<dbReference type="CDD" id="cd00174">
    <property type="entry name" value="SH3"/>
    <property type="match status" value="1"/>
</dbReference>
<dbReference type="InterPro" id="IPR001849">
    <property type="entry name" value="PH_domain"/>
</dbReference>
<dbReference type="EnsemblMetazoa" id="XM_028660648.1">
    <property type="protein sequence ID" value="XP_028516449.1"/>
    <property type="gene ID" value="LOC110244411"/>
</dbReference>
<dbReference type="InterPro" id="IPR011993">
    <property type="entry name" value="PH-like_dom_sf"/>
</dbReference>
<keyword evidence="1 2" id="KW-0728">SH3 domain</keyword>
<dbReference type="Gene3D" id="2.30.29.30">
    <property type="entry name" value="Pleckstrin-homology domain (PH domain)/Phosphotyrosine-binding domain (PTB)"/>
    <property type="match status" value="1"/>
</dbReference>
<dbReference type="PANTHER" id="PTHR12673:SF159">
    <property type="entry name" value="LD03170P"/>
    <property type="match status" value="1"/>
</dbReference>
<dbReference type="GO" id="GO:0005085">
    <property type="term" value="F:guanyl-nucleotide exchange factor activity"/>
    <property type="evidence" value="ECO:0007669"/>
    <property type="project" value="InterPro"/>
</dbReference>
<evidence type="ECO:0000256" key="1">
    <source>
        <dbReference type="ARBA" id="ARBA00022443"/>
    </source>
</evidence>